<organism evidence="1 2">
    <name type="scientific">Xenorhabdus griffiniae</name>
    <dbReference type="NCBI Taxonomy" id="351672"/>
    <lineage>
        <taxon>Bacteria</taxon>
        <taxon>Pseudomonadati</taxon>
        <taxon>Pseudomonadota</taxon>
        <taxon>Gammaproteobacteria</taxon>
        <taxon>Enterobacterales</taxon>
        <taxon>Morganellaceae</taxon>
        <taxon>Xenorhabdus</taxon>
    </lineage>
</organism>
<accession>A0ABY9XEZ4</accession>
<dbReference type="RefSeq" id="WP_189760111.1">
    <property type="nucleotide sequence ID" value="NZ_CAWPOC010000227.1"/>
</dbReference>
<protein>
    <submittedName>
        <fullName evidence="1">Uncharacterized protein</fullName>
    </submittedName>
</protein>
<evidence type="ECO:0000313" key="1">
    <source>
        <dbReference type="EMBL" id="WNH01173.1"/>
    </source>
</evidence>
<dbReference type="Proteomes" id="UP001300348">
    <property type="component" value="Chromosome"/>
</dbReference>
<dbReference type="EMBL" id="CP133647">
    <property type="protein sequence ID" value="WNH01173.1"/>
    <property type="molecule type" value="Genomic_DNA"/>
</dbReference>
<reference evidence="1 2" key="1">
    <citation type="journal article" date="2023" name="Access Microbiol">
        <title>The genome of a steinernematid-associated Pseudomonas piscis bacterium encodes the biosynthesis of insect toxins.</title>
        <authorList>
            <person name="Awori R.M."/>
            <person name="Hendre P."/>
            <person name="Amugune N.O."/>
        </authorList>
    </citation>
    <scope>NUCLEOTIDE SEQUENCE [LARGE SCALE GENOMIC DNA]</scope>
    <source>
        <strain evidence="1 2">97</strain>
    </source>
</reference>
<evidence type="ECO:0000313" key="2">
    <source>
        <dbReference type="Proteomes" id="UP001300348"/>
    </source>
</evidence>
<gene>
    <name evidence="1" type="ORF">QL112_015230</name>
</gene>
<proteinExistence type="predicted"/>
<name>A0ABY9XEZ4_9GAMM</name>
<keyword evidence="2" id="KW-1185">Reference proteome</keyword>
<sequence length="93" mass="11165">MKMCGNLWFHHPDSFAFVRWLFNHSSVIAERASLMKCQEALFSENDYEVRKRISNRQQSLLNGIDNRLSTEIVKKIKDRHGQEFWPWIQLLGW</sequence>
<dbReference type="GeneID" id="88856937"/>